<sequence length="91" mass="10112">MGSRRLLIEGRVQRVGYRDWAVRTAREWNITGWVRNMADGRVEIVAVGDDSAIDAFTDDCRTGPVMADVARVEATAMEAPKVKGFTKRLTA</sequence>
<comment type="similarity">
    <text evidence="1 5">Belongs to the acylphosphatase family.</text>
</comment>
<evidence type="ECO:0000313" key="7">
    <source>
        <dbReference type="EMBL" id="QIG80018.1"/>
    </source>
</evidence>
<dbReference type="Proteomes" id="UP000501568">
    <property type="component" value="Chromosome"/>
</dbReference>
<dbReference type="InterPro" id="IPR036046">
    <property type="entry name" value="Acylphosphatase-like_dom_sf"/>
</dbReference>
<name>A0A6G6Y5L9_9SPHN</name>
<proteinExistence type="inferred from homology"/>
<evidence type="ECO:0000256" key="5">
    <source>
        <dbReference type="RuleBase" id="RU004168"/>
    </source>
</evidence>
<dbReference type="SUPFAM" id="SSF54975">
    <property type="entry name" value="Acylphosphatase/BLUF domain-like"/>
    <property type="match status" value="1"/>
</dbReference>
<evidence type="ECO:0000256" key="4">
    <source>
        <dbReference type="PROSITE-ProRule" id="PRU00520"/>
    </source>
</evidence>
<dbReference type="InterPro" id="IPR017968">
    <property type="entry name" value="Acylphosphatase_CS"/>
</dbReference>
<dbReference type="Pfam" id="PF00708">
    <property type="entry name" value="Acylphosphatase"/>
    <property type="match status" value="1"/>
</dbReference>
<dbReference type="KEGG" id="spzr:G5C33_09665"/>
<dbReference type="Gene3D" id="3.30.70.100">
    <property type="match status" value="1"/>
</dbReference>
<dbReference type="PANTHER" id="PTHR47268:SF4">
    <property type="entry name" value="ACYLPHOSPHATASE"/>
    <property type="match status" value="1"/>
</dbReference>
<comment type="catalytic activity">
    <reaction evidence="3 4">
        <text>an acyl phosphate + H2O = a carboxylate + phosphate + H(+)</text>
        <dbReference type="Rhea" id="RHEA:14965"/>
        <dbReference type="ChEBI" id="CHEBI:15377"/>
        <dbReference type="ChEBI" id="CHEBI:15378"/>
        <dbReference type="ChEBI" id="CHEBI:29067"/>
        <dbReference type="ChEBI" id="CHEBI:43474"/>
        <dbReference type="ChEBI" id="CHEBI:59918"/>
        <dbReference type="EC" id="3.6.1.7"/>
    </reaction>
</comment>
<evidence type="ECO:0000259" key="6">
    <source>
        <dbReference type="PROSITE" id="PS51160"/>
    </source>
</evidence>
<dbReference type="RefSeq" id="WP_165327022.1">
    <property type="nucleotide sequence ID" value="NZ_CP049109.1"/>
</dbReference>
<reference evidence="7 8" key="1">
    <citation type="submission" date="2020-02" db="EMBL/GenBank/DDBJ databases">
        <authorList>
            <person name="Zheng R.K."/>
            <person name="Sun C.M."/>
        </authorList>
    </citation>
    <scope>NUCLEOTIDE SEQUENCE [LARGE SCALE GENOMIC DNA]</scope>
    <source>
        <strain evidence="8">zrk23</strain>
    </source>
</reference>
<evidence type="ECO:0000256" key="2">
    <source>
        <dbReference type="ARBA" id="ARBA00012150"/>
    </source>
</evidence>
<evidence type="ECO:0000256" key="3">
    <source>
        <dbReference type="ARBA" id="ARBA00047645"/>
    </source>
</evidence>
<organism evidence="7 8">
    <name type="scientific">Stakelama tenebrarum</name>
    <dbReference type="NCBI Taxonomy" id="2711215"/>
    <lineage>
        <taxon>Bacteria</taxon>
        <taxon>Pseudomonadati</taxon>
        <taxon>Pseudomonadota</taxon>
        <taxon>Alphaproteobacteria</taxon>
        <taxon>Sphingomonadales</taxon>
        <taxon>Sphingomonadaceae</taxon>
        <taxon>Stakelama</taxon>
    </lineage>
</organism>
<accession>A0A6G6Y5L9</accession>
<gene>
    <name evidence="7" type="ORF">G5C33_09665</name>
</gene>
<evidence type="ECO:0000256" key="1">
    <source>
        <dbReference type="ARBA" id="ARBA00005614"/>
    </source>
</evidence>
<evidence type="ECO:0000313" key="8">
    <source>
        <dbReference type="Proteomes" id="UP000501568"/>
    </source>
</evidence>
<dbReference type="PROSITE" id="PS00151">
    <property type="entry name" value="ACYLPHOSPHATASE_2"/>
    <property type="match status" value="1"/>
</dbReference>
<feature type="domain" description="Acylphosphatase-like" evidence="6">
    <location>
        <begin position="3"/>
        <end position="89"/>
    </location>
</feature>
<keyword evidence="4" id="KW-0378">Hydrolase</keyword>
<dbReference type="InterPro" id="IPR020456">
    <property type="entry name" value="Acylphosphatase"/>
</dbReference>
<protein>
    <recommendedName>
        <fullName evidence="2 4">acylphosphatase</fullName>
        <ecNumber evidence="2 4">3.6.1.7</ecNumber>
    </recommendedName>
</protein>
<feature type="active site" evidence="4">
    <location>
        <position position="36"/>
    </location>
</feature>
<feature type="active site" evidence="4">
    <location>
        <position position="18"/>
    </location>
</feature>
<dbReference type="EMBL" id="CP049109">
    <property type="protein sequence ID" value="QIG80018.1"/>
    <property type="molecule type" value="Genomic_DNA"/>
</dbReference>
<dbReference type="GO" id="GO:0003998">
    <property type="term" value="F:acylphosphatase activity"/>
    <property type="evidence" value="ECO:0007669"/>
    <property type="project" value="UniProtKB-EC"/>
</dbReference>
<dbReference type="EC" id="3.6.1.7" evidence="2 4"/>
<dbReference type="AlphaFoldDB" id="A0A6G6Y5L9"/>
<dbReference type="InterPro" id="IPR001792">
    <property type="entry name" value="Acylphosphatase-like_dom"/>
</dbReference>
<dbReference type="PROSITE" id="PS51160">
    <property type="entry name" value="ACYLPHOSPHATASE_3"/>
    <property type="match status" value="1"/>
</dbReference>
<keyword evidence="8" id="KW-1185">Reference proteome</keyword>
<dbReference type="PANTHER" id="PTHR47268">
    <property type="entry name" value="ACYLPHOSPHATASE"/>
    <property type="match status" value="1"/>
</dbReference>